<protein>
    <submittedName>
        <fullName evidence="1">Uncharacterized protein</fullName>
    </submittedName>
</protein>
<reference evidence="1 2" key="1">
    <citation type="journal article" date="2023" name="Plants (Basel)">
        <title>Bridging the Gap: Combining Genomics and Transcriptomics Approaches to Understand Stylosanthes scabra, an Orphan Legume from the Brazilian Caatinga.</title>
        <authorList>
            <person name="Ferreira-Neto J.R.C."/>
            <person name="da Silva M.D."/>
            <person name="Binneck E."/>
            <person name="de Melo N.F."/>
            <person name="da Silva R.H."/>
            <person name="de Melo A.L.T.M."/>
            <person name="Pandolfi V."/>
            <person name="Bustamante F.O."/>
            <person name="Brasileiro-Vidal A.C."/>
            <person name="Benko-Iseppon A.M."/>
        </authorList>
    </citation>
    <scope>NUCLEOTIDE SEQUENCE [LARGE SCALE GENOMIC DNA]</scope>
    <source>
        <tissue evidence="1">Leaves</tissue>
    </source>
</reference>
<dbReference type="Proteomes" id="UP001341840">
    <property type="component" value="Unassembled WGS sequence"/>
</dbReference>
<organism evidence="1 2">
    <name type="scientific">Stylosanthes scabra</name>
    <dbReference type="NCBI Taxonomy" id="79078"/>
    <lineage>
        <taxon>Eukaryota</taxon>
        <taxon>Viridiplantae</taxon>
        <taxon>Streptophyta</taxon>
        <taxon>Embryophyta</taxon>
        <taxon>Tracheophyta</taxon>
        <taxon>Spermatophyta</taxon>
        <taxon>Magnoliopsida</taxon>
        <taxon>eudicotyledons</taxon>
        <taxon>Gunneridae</taxon>
        <taxon>Pentapetalae</taxon>
        <taxon>rosids</taxon>
        <taxon>fabids</taxon>
        <taxon>Fabales</taxon>
        <taxon>Fabaceae</taxon>
        <taxon>Papilionoideae</taxon>
        <taxon>50 kb inversion clade</taxon>
        <taxon>dalbergioids sensu lato</taxon>
        <taxon>Dalbergieae</taxon>
        <taxon>Pterocarpus clade</taxon>
        <taxon>Stylosanthes</taxon>
    </lineage>
</organism>
<dbReference type="EMBL" id="JASCZI010030220">
    <property type="protein sequence ID" value="MED6118773.1"/>
    <property type="molecule type" value="Genomic_DNA"/>
</dbReference>
<gene>
    <name evidence="1" type="ORF">PIB30_005912</name>
</gene>
<proteinExistence type="predicted"/>
<comment type="caution">
    <text evidence="1">The sequence shown here is derived from an EMBL/GenBank/DDBJ whole genome shotgun (WGS) entry which is preliminary data.</text>
</comment>
<evidence type="ECO:0000313" key="2">
    <source>
        <dbReference type="Proteomes" id="UP001341840"/>
    </source>
</evidence>
<name>A0ABU6R3Z1_9FABA</name>
<sequence>MAPSTLPSQHRQHLSQAFVVNWRVIGRALRETNRDSRNAVFWALSKRLRFGCLKRAKSPPVLLVPYTLALNSPRKQCNMPPKPFPLAINEATHRRAAMSHGDDGRGPSW</sequence>
<evidence type="ECO:0000313" key="1">
    <source>
        <dbReference type="EMBL" id="MED6118773.1"/>
    </source>
</evidence>
<accession>A0ABU6R3Z1</accession>
<keyword evidence="2" id="KW-1185">Reference proteome</keyword>